<accession>F7XLK6</accession>
<protein>
    <submittedName>
        <fullName evidence="2">Methyltransferase type 12</fullName>
    </submittedName>
</protein>
<dbReference type="GO" id="GO:0008168">
    <property type="term" value="F:methyltransferase activity"/>
    <property type="evidence" value="ECO:0007669"/>
    <property type="project" value="UniProtKB-KW"/>
</dbReference>
<dbReference type="AlphaFoldDB" id="F7XLK6"/>
<dbReference type="STRING" id="679901.Mzhil_0967"/>
<gene>
    <name evidence="2" type="ordered locus">Mzhil_0967</name>
</gene>
<evidence type="ECO:0000259" key="1">
    <source>
        <dbReference type="Pfam" id="PF13649"/>
    </source>
</evidence>
<dbReference type="Pfam" id="PF13649">
    <property type="entry name" value="Methyltransf_25"/>
    <property type="match status" value="1"/>
</dbReference>
<dbReference type="InterPro" id="IPR029063">
    <property type="entry name" value="SAM-dependent_MTases_sf"/>
</dbReference>
<organism evidence="2 3">
    <name type="scientific">Methanosalsum zhilinae (strain DSM 4017 / NBRC 107636 / OCM 62 / WeN5)</name>
    <name type="common">Methanohalophilus zhilinae</name>
    <dbReference type="NCBI Taxonomy" id="679901"/>
    <lineage>
        <taxon>Archaea</taxon>
        <taxon>Methanobacteriati</taxon>
        <taxon>Methanobacteriota</taxon>
        <taxon>Stenosarchaea group</taxon>
        <taxon>Methanomicrobia</taxon>
        <taxon>Methanosarcinales</taxon>
        <taxon>Methanosarcinaceae</taxon>
        <taxon>Methanosalsum</taxon>
    </lineage>
</organism>
<feature type="domain" description="Methyltransferase" evidence="1">
    <location>
        <begin position="70"/>
        <end position="160"/>
    </location>
</feature>
<dbReference type="PANTHER" id="PTHR43667:SF2">
    <property type="entry name" value="FATTY ACID C-METHYL TRANSFERASE"/>
    <property type="match status" value="1"/>
</dbReference>
<dbReference type="EMBL" id="CP002101">
    <property type="protein sequence ID" value="AEH60825.1"/>
    <property type="molecule type" value="Genomic_DNA"/>
</dbReference>
<sequence length="287" mass="33686">MNDVYNNIDWNRVWTDQIQKSQRSKNRKECSSIWEDRESAKRFWNISQRDGQKRAKETIKDLHITPHSKVLDIGAGPGTLSIPISEKVGHVTAVEPSKGMLEVLDEKIAEYRRDNISIVRKRWEDIDVEKDLDGPYDVVIASFSLGMPDIRRAIEDMQAVSSDYIYLYWFAGNTPWDEHSFRIWPALHGSEYHPSPKCDILFNVLYQMGIYPHLEPFIIGRTEKYLTLDEAVNEQKNHFAIENEQQRKILKQYFQETLQVDNEKYVYDASSTRVRIWWSVKGPEKMA</sequence>
<evidence type="ECO:0000313" key="2">
    <source>
        <dbReference type="EMBL" id="AEH60825.1"/>
    </source>
</evidence>
<dbReference type="InterPro" id="IPR050723">
    <property type="entry name" value="CFA/CMAS"/>
</dbReference>
<proteinExistence type="predicted"/>
<dbReference type="GeneID" id="10822589"/>
<dbReference type="RefSeq" id="WP_013898264.1">
    <property type="nucleotide sequence ID" value="NC_015676.1"/>
</dbReference>
<dbReference type="InterPro" id="IPR041698">
    <property type="entry name" value="Methyltransf_25"/>
</dbReference>
<dbReference type="OrthoDB" id="57427at2157"/>
<name>F7XLK6_METZD</name>
<dbReference type="CDD" id="cd02440">
    <property type="entry name" value="AdoMet_MTases"/>
    <property type="match status" value="1"/>
</dbReference>
<dbReference type="PANTHER" id="PTHR43667">
    <property type="entry name" value="CYCLOPROPANE-FATTY-ACYL-PHOSPHOLIPID SYNTHASE"/>
    <property type="match status" value="1"/>
</dbReference>
<evidence type="ECO:0000313" key="3">
    <source>
        <dbReference type="Proteomes" id="UP000006622"/>
    </source>
</evidence>
<keyword evidence="2" id="KW-0489">Methyltransferase</keyword>
<keyword evidence="2" id="KW-0808">Transferase</keyword>
<dbReference type="Proteomes" id="UP000006622">
    <property type="component" value="Chromosome"/>
</dbReference>
<dbReference type="GO" id="GO:0032259">
    <property type="term" value="P:methylation"/>
    <property type="evidence" value="ECO:0007669"/>
    <property type="project" value="UniProtKB-KW"/>
</dbReference>
<dbReference type="KEGG" id="mzh:Mzhil_0967"/>
<dbReference type="SUPFAM" id="SSF53335">
    <property type="entry name" value="S-adenosyl-L-methionine-dependent methyltransferases"/>
    <property type="match status" value="1"/>
</dbReference>
<dbReference type="Gene3D" id="3.40.50.150">
    <property type="entry name" value="Vaccinia Virus protein VP39"/>
    <property type="match status" value="1"/>
</dbReference>
<keyword evidence="3" id="KW-1185">Reference proteome</keyword>
<dbReference type="HOGENOM" id="CLU_060275_1_0_2"/>
<reference evidence="2 3" key="1">
    <citation type="submission" date="2010-07" db="EMBL/GenBank/DDBJ databases">
        <title>The complete genome of Methanosalsum zhilinae DSM 4017.</title>
        <authorList>
            <consortium name="US DOE Joint Genome Institute (JGI-PGF)"/>
            <person name="Lucas S."/>
            <person name="Copeland A."/>
            <person name="Lapidus A."/>
            <person name="Glavina del Rio T."/>
            <person name="Dalin E."/>
            <person name="Tice H."/>
            <person name="Bruce D."/>
            <person name="Goodwin L."/>
            <person name="Pitluck S."/>
            <person name="Kyrpides N."/>
            <person name="Mavromatis K."/>
            <person name="Ovchinnikova G."/>
            <person name="Daligault H."/>
            <person name="Detter J.C."/>
            <person name="Han C."/>
            <person name="Tapia R."/>
            <person name="Larimer F."/>
            <person name="Land M."/>
            <person name="Hauser L."/>
            <person name="Markowitz V."/>
            <person name="Cheng J.-F."/>
            <person name="Hugenholtz P."/>
            <person name="Woyke T."/>
            <person name="Wu D."/>
            <person name="Spring S."/>
            <person name="Schueler E."/>
            <person name="Brambilla E."/>
            <person name="Klenk H.-P."/>
            <person name="Eisen J.A."/>
        </authorList>
    </citation>
    <scope>NUCLEOTIDE SEQUENCE [LARGE SCALE GENOMIC DNA]</scope>
    <source>
        <strain evidence="3">DSM 4017 / NBRC 107636 / OCM 62 / WeN5</strain>
    </source>
</reference>